<evidence type="ECO:0000256" key="1">
    <source>
        <dbReference type="ARBA" id="ARBA00001946"/>
    </source>
</evidence>
<evidence type="ECO:0000256" key="13">
    <source>
        <dbReference type="ARBA" id="ARBA00023254"/>
    </source>
</evidence>
<keyword evidence="18" id="KW-1185">Reference proteome</keyword>
<dbReference type="InterPro" id="IPR042530">
    <property type="entry name" value="EME1/EME2_C"/>
</dbReference>
<dbReference type="Gene3D" id="1.10.10.10">
    <property type="entry name" value="Winged helix-like DNA-binding domain superfamily/Winged helix DNA-binding domain"/>
    <property type="match status" value="1"/>
</dbReference>
<evidence type="ECO:0000256" key="12">
    <source>
        <dbReference type="ARBA" id="ARBA00023242"/>
    </source>
</evidence>
<dbReference type="InterPro" id="IPR036388">
    <property type="entry name" value="WH-like_DNA-bd_sf"/>
</dbReference>
<dbReference type="GO" id="GO:0031297">
    <property type="term" value="P:replication fork processing"/>
    <property type="evidence" value="ECO:0007669"/>
    <property type="project" value="UniProtKB-ARBA"/>
</dbReference>
<reference evidence="17" key="1">
    <citation type="journal article" date="2023" name="Mol. Phylogenet. Evol.">
        <title>Genome-scale phylogeny and comparative genomics of the fungal order Sordariales.</title>
        <authorList>
            <person name="Hensen N."/>
            <person name="Bonometti L."/>
            <person name="Westerberg I."/>
            <person name="Brannstrom I.O."/>
            <person name="Guillou S."/>
            <person name="Cros-Aarteil S."/>
            <person name="Calhoun S."/>
            <person name="Haridas S."/>
            <person name="Kuo A."/>
            <person name="Mondo S."/>
            <person name="Pangilinan J."/>
            <person name="Riley R."/>
            <person name="LaButti K."/>
            <person name="Andreopoulos B."/>
            <person name="Lipzen A."/>
            <person name="Chen C."/>
            <person name="Yan M."/>
            <person name="Daum C."/>
            <person name="Ng V."/>
            <person name="Clum A."/>
            <person name="Steindorff A."/>
            <person name="Ohm R.A."/>
            <person name="Martin F."/>
            <person name="Silar P."/>
            <person name="Natvig D.O."/>
            <person name="Lalanne C."/>
            <person name="Gautier V."/>
            <person name="Ament-Velasquez S.L."/>
            <person name="Kruys A."/>
            <person name="Hutchinson M.I."/>
            <person name="Powell A.J."/>
            <person name="Barry K."/>
            <person name="Miller A.N."/>
            <person name="Grigoriev I.V."/>
            <person name="Debuchy R."/>
            <person name="Gladieux P."/>
            <person name="Hiltunen Thoren M."/>
            <person name="Johannesson H."/>
        </authorList>
    </citation>
    <scope>NUCLEOTIDE SEQUENCE</scope>
    <source>
        <strain evidence="17">FGSC 1904</strain>
    </source>
</reference>
<comment type="similarity">
    <text evidence="3 14">Belongs to the XPF family.</text>
</comment>
<dbReference type="SMART" id="SM00891">
    <property type="entry name" value="ERCC4"/>
    <property type="match status" value="1"/>
</dbReference>
<evidence type="ECO:0000256" key="10">
    <source>
        <dbReference type="ARBA" id="ARBA00023172"/>
    </source>
</evidence>
<feature type="region of interest" description="Disordered" evidence="15">
    <location>
        <begin position="216"/>
        <end position="299"/>
    </location>
</feature>
<dbReference type="EC" id="3.1.22.-" evidence="14"/>
<dbReference type="GO" id="GO:0000727">
    <property type="term" value="P:double-strand break repair via break-induced replication"/>
    <property type="evidence" value="ECO:0007669"/>
    <property type="project" value="UniProtKB-UniRule"/>
</dbReference>
<dbReference type="PANTHER" id="PTHR13451:SF0">
    <property type="entry name" value="CROSSOVER JUNCTION ENDONUCLEASE MUS81"/>
    <property type="match status" value="1"/>
</dbReference>
<dbReference type="Gene3D" id="3.40.50.10130">
    <property type="match status" value="1"/>
</dbReference>
<comment type="caution">
    <text evidence="17">The sequence shown here is derived from an EMBL/GenBank/DDBJ whole genome shotgun (WGS) entry which is preliminary data.</text>
</comment>
<dbReference type="GO" id="GO:0006308">
    <property type="term" value="P:DNA catabolic process"/>
    <property type="evidence" value="ECO:0007669"/>
    <property type="project" value="UniProtKB-UniRule"/>
</dbReference>
<dbReference type="GO" id="GO:0003677">
    <property type="term" value="F:DNA binding"/>
    <property type="evidence" value="ECO:0007669"/>
    <property type="project" value="UniProtKB-UniRule"/>
</dbReference>
<dbReference type="GO" id="GO:0008821">
    <property type="term" value="F:crossover junction DNA endonuclease activity"/>
    <property type="evidence" value="ECO:0007669"/>
    <property type="project" value="UniProtKB-UniRule"/>
</dbReference>
<feature type="compositionally biased region" description="Pro residues" evidence="15">
    <location>
        <begin position="285"/>
        <end position="295"/>
    </location>
</feature>
<accession>A0AAE0NWR5</accession>
<proteinExistence type="inferred from homology"/>
<dbReference type="CDD" id="cd21036">
    <property type="entry name" value="WH_MUS81"/>
    <property type="match status" value="1"/>
</dbReference>
<dbReference type="Pfam" id="PF14716">
    <property type="entry name" value="HHH_8"/>
    <property type="match status" value="1"/>
</dbReference>
<protein>
    <recommendedName>
        <fullName evidence="14">Crossover junction endonuclease MUS81</fullName>
        <ecNumber evidence="14">3.1.22.-</ecNumber>
    </recommendedName>
</protein>
<evidence type="ECO:0000256" key="14">
    <source>
        <dbReference type="RuleBase" id="RU369042"/>
    </source>
</evidence>
<dbReference type="Pfam" id="PF21136">
    <property type="entry name" value="WHD_MUS81"/>
    <property type="match status" value="1"/>
</dbReference>
<dbReference type="InterPro" id="IPR011335">
    <property type="entry name" value="Restrct_endonuc-II-like"/>
</dbReference>
<dbReference type="GO" id="GO:0031573">
    <property type="term" value="P:mitotic intra-S DNA damage checkpoint signaling"/>
    <property type="evidence" value="ECO:0007669"/>
    <property type="project" value="TreeGrafter"/>
</dbReference>
<dbReference type="InterPro" id="IPR033309">
    <property type="entry name" value="Mus81"/>
</dbReference>
<dbReference type="GO" id="GO:0000712">
    <property type="term" value="P:resolution of meiotic recombination intermediates"/>
    <property type="evidence" value="ECO:0007669"/>
    <property type="project" value="UniProtKB-ARBA"/>
</dbReference>
<keyword evidence="9 14" id="KW-0460">Magnesium</keyword>
<evidence type="ECO:0000256" key="11">
    <source>
        <dbReference type="ARBA" id="ARBA00023204"/>
    </source>
</evidence>
<dbReference type="GO" id="GO:0046872">
    <property type="term" value="F:metal ion binding"/>
    <property type="evidence" value="ECO:0007669"/>
    <property type="project" value="UniProtKB-UniRule"/>
</dbReference>
<dbReference type="CDD" id="cd20074">
    <property type="entry name" value="XPF_nuclease_Mus81"/>
    <property type="match status" value="1"/>
</dbReference>
<dbReference type="FunFam" id="3.40.50.10130:FF:000003">
    <property type="entry name" value="Crossover junction endonuclease MUS81"/>
    <property type="match status" value="1"/>
</dbReference>
<dbReference type="PANTHER" id="PTHR13451">
    <property type="entry name" value="CLASS II CROSSOVER JUNCTION ENDONUCLEASE MUS81"/>
    <property type="match status" value="1"/>
</dbReference>
<evidence type="ECO:0000259" key="16">
    <source>
        <dbReference type="SMART" id="SM00891"/>
    </source>
</evidence>
<keyword evidence="4 14" id="KW-0540">Nuclease</keyword>
<dbReference type="FunFam" id="1.10.10.10:FF:000307">
    <property type="entry name" value="Crossover junction endonuclease MUS81"/>
    <property type="match status" value="1"/>
</dbReference>
<evidence type="ECO:0000313" key="17">
    <source>
        <dbReference type="EMBL" id="KAK3389096.1"/>
    </source>
</evidence>
<evidence type="ECO:0000256" key="15">
    <source>
        <dbReference type="SAM" id="MobiDB-lite"/>
    </source>
</evidence>
<feature type="compositionally biased region" description="Polar residues" evidence="15">
    <location>
        <begin position="245"/>
        <end position="261"/>
    </location>
</feature>
<feature type="region of interest" description="Disordered" evidence="15">
    <location>
        <begin position="99"/>
        <end position="121"/>
    </location>
</feature>
<keyword evidence="10 14" id="KW-0233">DNA recombination</keyword>
<evidence type="ECO:0000313" key="18">
    <source>
        <dbReference type="Proteomes" id="UP001281003"/>
    </source>
</evidence>
<evidence type="ECO:0000256" key="2">
    <source>
        <dbReference type="ARBA" id="ARBA00004123"/>
    </source>
</evidence>
<dbReference type="InterPro" id="IPR027421">
    <property type="entry name" value="DNA_pol_lamdba_lyase_dom_sf"/>
</dbReference>
<keyword evidence="8 14" id="KW-0378">Hydrolase</keyword>
<dbReference type="SUPFAM" id="SSF47802">
    <property type="entry name" value="DNA polymerase beta, N-terminal domain-like"/>
    <property type="match status" value="1"/>
</dbReference>
<dbReference type="EMBL" id="JAUTDP010000014">
    <property type="protein sequence ID" value="KAK3389096.1"/>
    <property type="molecule type" value="Genomic_DNA"/>
</dbReference>
<comment type="cofactor">
    <cofactor evidence="1 14">
        <name>Mg(2+)</name>
        <dbReference type="ChEBI" id="CHEBI:18420"/>
    </cofactor>
</comment>
<gene>
    <name evidence="17" type="ORF">B0T20DRAFT_425352</name>
</gene>
<feature type="compositionally biased region" description="Low complexity" evidence="15">
    <location>
        <begin position="226"/>
        <end position="244"/>
    </location>
</feature>
<sequence length="668" mass="75544">MPSDENCANPLFLGWVKEWWDTARERNTKGVYAYKKAYASLKSCPLTFQHPAELQKLKNFGPGLVSRLTEKLKQHCEDNGLPMPPHPQRKRQREVENALAEVNAGQEAQPSTPKRAKTAKPYVPKLNSGAYALVMALSELAPRESMDKATLILKAQPFCEHSFTVPSMANKSYTAWDSMKTLDDKELVYIRGRPTKRYSLTDEGWAVAKRMKEARNLVGEPGGERATTSGTAIASGSGSATPTANRSENVLNPRGNQQGSSAKRESRYTPLDLKPYVSPTKPQQGRPPQPRPPRTNPAISQSVINLDSDEEEEEEEEDDFVFVDEEQDRKPIIKETTNHEWIDLVADGDTVPVDESSLPKFRPIQLAPGSFTVEMVLDTREIQAKNNRDHIPEELTKLGVRPIMRSLELGDVLWVAKCKQPGWLNRLGLGAEGDEVVLDYIVERKRLDDLIHSIKDGRLREQKYRLKRSGMKNVIYIIEEFAVDKDHREHYQDSMNSTIVGLQAINGFFVKKTQNIAESIMYLANITKMLKKMYESKPLLVIPTNVLTAKNYLPLLKHLREKEPSKGHYISYPAFASLVSKSEMLTLRDVFIKMLMCIRRLSGEKAIEIQKVWKTPNQFFHAFEQCGTDEGGKKKQKAMVADALAHLVDRRCVDKGLSEKLADVWGLM</sequence>
<organism evidence="17 18">
    <name type="scientific">Sordaria brevicollis</name>
    <dbReference type="NCBI Taxonomy" id="83679"/>
    <lineage>
        <taxon>Eukaryota</taxon>
        <taxon>Fungi</taxon>
        <taxon>Dikarya</taxon>
        <taxon>Ascomycota</taxon>
        <taxon>Pezizomycotina</taxon>
        <taxon>Sordariomycetes</taxon>
        <taxon>Sordariomycetidae</taxon>
        <taxon>Sordariales</taxon>
        <taxon>Sordariaceae</taxon>
        <taxon>Sordaria</taxon>
    </lineage>
</organism>
<keyword evidence="12 14" id="KW-0539">Nucleus</keyword>
<keyword evidence="13" id="KW-0469">Meiosis</keyword>
<evidence type="ECO:0000256" key="8">
    <source>
        <dbReference type="ARBA" id="ARBA00022801"/>
    </source>
</evidence>
<dbReference type="GO" id="GO:0048476">
    <property type="term" value="C:Holliday junction resolvase complex"/>
    <property type="evidence" value="ECO:0007669"/>
    <property type="project" value="UniProtKB-UniRule"/>
</dbReference>
<evidence type="ECO:0000256" key="9">
    <source>
        <dbReference type="ARBA" id="ARBA00022842"/>
    </source>
</evidence>
<comment type="subcellular location">
    <subcellularLocation>
        <location evidence="2 14">Nucleus</location>
    </subcellularLocation>
</comment>
<evidence type="ECO:0000256" key="3">
    <source>
        <dbReference type="ARBA" id="ARBA00010015"/>
    </source>
</evidence>
<dbReference type="InterPro" id="IPR006166">
    <property type="entry name" value="ERCC4_domain"/>
</dbReference>
<keyword evidence="11 14" id="KW-0234">DNA repair</keyword>
<feature type="domain" description="ERCC4" evidence="16">
    <location>
        <begin position="374"/>
        <end position="482"/>
    </location>
</feature>
<dbReference type="InterPro" id="IPR047417">
    <property type="entry name" value="WHD_MUS81"/>
</dbReference>
<name>A0AAE0NWR5_SORBR</name>
<dbReference type="GO" id="GO:0005634">
    <property type="term" value="C:nucleus"/>
    <property type="evidence" value="ECO:0007669"/>
    <property type="project" value="UniProtKB-SubCell"/>
</dbReference>
<evidence type="ECO:0000256" key="7">
    <source>
        <dbReference type="ARBA" id="ARBA00022763"/>
    </source>
</evidence>
<reference evidence="17" key="2">
    <citation type="submission" date="2023-07" db="EMBL/GenBank/DDBJ databases">
        <authorList>
            <consortium name="Lawrence Berkeley National Laboratory"/>
            <person name="Haridas S."/>
            <person name="Hensen N."/>
            <person name="Bonometti L."/>
            <person name="Westerberg I."/>
            <person name="Brannstrom I.O."/>
            <person name="Guillou S."/>
            <person name="Cros-Aarteil S."/>
            <person name="Calhoun S."/>
            <person name="Kuo A."/>
            <person name="Mondo S."/>
            <person name="Pangilinan J."/>
            <person name="Riley R."/>
            <person name="LaButti K."/>
            <person name="Andreopoulos B."/>
            <person name="Lipzen A."/>
            <person name="Chen C."/>
            <person name="Yanf M."/>
            <person name="Daum C."/>
            <person name="Ng V."/>
            <person name="Clum A."/>
            <person name="Steindorff A."/>
            <person name="Ohm R."/>
            <person name="Martin F."/>
            <person name="Silar P."/>
            <person name="Natvig D."/>
            <person name="Lalanne C."/>
            <person name="Gautier V."/>
            <person name="Ament-velasquez S.L."/>
            <person name="Kruys A."/>
            <person name="Hutchinson M.I."/>
            <person name="Powell A.J."/>
            <person name="Barry K."/>
            <person name="Miller A.N."/>
            <person name="Grigoriev I.V."/>
            <person name="Debuchy R."/>
            <person name="Gladieux P."/>
            <person name="Thoren M.H."/>
            <person name="Johannesson H."/>
        </authorList>
    </citation>
    <scope>NUCLEOTIDE SEQUENCE</scope>
    <source>
        <strain evidence="17">FGSC 1904</strain>
    </source>
</reference>
<dbReference type="SUPFAM" id="SSF52980">
    <property type="entry name" value="Restriction endonuclease-like"/>
    <property type="match status" value="1"/>
</dbReference>
<comment type="function">
    <text evidence="14">Interacts with EME1 to form a DNA structure-specific endonuclease with substrate preference for branched DNA structures with a 5'-end at the branch nick. Typical substrates include 3'-flap structures, D-loops, replication forks and nicked Holliday junctions. May be required in mitosis for the processing of stalled or collapsed replication fork intermediates. May be required in meiosis for the repair of meiosis-specific double strand breaks subsequent to single-end invasion (SEI).</text>
</comment>
<evidence type="ECO:0000256" key="6">
    <source>
        <dbReference type="ARBA" id="ARBA00022759"/>
    </source>
</evidence>
<dbReference type="GO" id="GO:0048257">
    <property type="term" value="F:3'-flap endonuclease activity"/>
    <property type="evidence" value="ECO:0007669"/>
    <property type="project" value="TreeGrafter"/>
</dbReference>
<dbReference type="FunFam" id="1.10.150.110:FF:000001">
    <property type="entry name" value="Putative Crossover junction endonuclease MUS81"/>
    <property type="match status" value="1"/>
</dbReference>
<dbReference type="Proteomes" id="UP001281003">
    <property type="component" value="Unassembled WGS sequence"/>
</dbReference>
<dbReference type="InterPro" id="IPR010996">
    <property type="entry name" value="HHH_MUS81"/>
</dbReference>
<keyword evidence="5 14" id="KW-0479">Metal-binding</keyword>
<comment type="subunit">
    <text evidence="14">Interacts with EME1.</text>
</comment>
<evidence type="ECO:0000256" key="5">
    <source>
        <dbReference type="ARBA" id="ARBA00022723"/>
    </source>
</evidence>
<dbReference type="InterPro" id="IPR047416">
    <property type="entry name" value="XPF_nuclease_Mus81"/>
</dbReference>
<evidence type="ECO:0000256" key="4">
    <source>
        <dbReference type="ARBA" id="ARBA00022722"/>
    </source>
</evidence>
<dbReference type="Gene3D" id="1.10.150.110">
    <property type="entry name" value="DNA polymerase beta, N-terminal domain-like"/>
    <property type="match status" value="1"/>
</dbReference>
<dbReference type="Gene3D" id="1.10.150.670">
    <property type="entry name" value="Crossover junction endonuclease EME1, DNA-binding domain"/>
    <property type="match status" value="1"/>
</dbReference>
<keyword evidence="7 14" id="KW-0227">DNA damage</keyword>
<dbReference type="AlphaFoldDB" id="A0AAE0NWR5"/>
<keyword evidence="6 14" id="KW-0255">Endonuclease</keyword>
<dbReference type="Pfam" id="PF02732">
    <property type="entry name" value="ERCC4"/>
    <property type="match status" value="1"/>
</dbReference>